<evidence type="ECO:0000313" key="1">
    <source>
        <dbReference type="EMBL" id="VEN43693.1"/>
    </source>
</evidence>
<dbReference type="EMBL" id="CAACVG010007107">
    <property type="protein sequence ID" value="VEN43693.1"/>
    <property type="molecule type" value="Genomic_DNA"/>
</dbReference>
<organism evidence="1 2">
    <name type="scientific">Callosobruchus maculatus</name>
    <name type="common">Southern cowpea weevil</name>
    <name type="synonym">Pulse bruchid</name>
    <dbReference type="NCBI Taxonomy" id="64391"/>
    <lineage>
        <taxon>Eukaryota</taxon>
        <taxon>Metazoa</taxon>
        <taxon>Ecdysozoa</taxon>
        <taxon>Arthropoda</taxon>
        <taxon>Hexapoda</taxon>
        <taxon>Insecta</taxon>
        <taxon>Pterygota</taxon>
        <taxon>Neoptera</taxon>
        <taxon>Endopterygota</taxon>
        <taxon>Coleoptera</taxon>
        <taxon>Polyphaga</taxon>
        <taxon>Cucujiformia</taxon>
        <taxon>Chrysomeloidea</taxon>
        <taxon>Chrysomelidae</taxon>
        <taxon>Bruchinae</taxon>
        <taxon>Bruchini</taxon>
        <taxon>Callosobruchus</taxon>
    </lineage>
</organism>
<reference evidence="1 2" key="1">
    <citation type="submission" date="2019-01" db="EMBL/GenBank/DDBJ databases">
        <authorList>
            <person name="Sayadi A."/>
        </authorList>
    </citation>
    <scope>NUCLEOTIDE SEQUENCE [LARGE SCALE GENOMIC DNA]</scope>
</reference>
<sequence length="104" mass="12076">MASNLARRVPAVTTTWPKFKSKSGLPEAETRGECEKKLYKSAQKVVIEEHPPVVPTVRYRVCQHRKPNYVDVDRRLPTTEDLNIQSLQPAQHPKYFCGGEYRHW</sequence>
<dbReference type="AlphaFoldDB" id="A0A653C7K0"/>
<protein>
    <submittedName>
        <fullName evidence="1">Uncharacterized protein</fullName>
    </submittedName>
</protein>
<evidence type="ECO:0000313" key="2">
    <source>
        <dbReference type="Proteomes" id="UP000410492"/>
    </source>
</evidence>
<dbReference type="Proteomes" id="UP000410492">
    <property type="component" value="Unassembled WGS sequence"/>
</dbReference>
<name>A0A653C7K0_CALMS</name>
<keyword evidence="2" id="KW-1185">Reference proteome</keyword>
<dbReference type="OrthoDB" id="10323646at2759"/>
<proteinExistence type="predicted"/>
<accession>A0A653C7K0</accession>
<gene>
    <name evidence="1" type="ORF">CALMAC_LOCUS6752</name>
</gene>